<evidence type="ECO:0000256" key="4">
    <source>
        <dbReference type="ARBA" id="ARBA00022723"/>
    </source>
</evidence>
<dbReference type="InterPro" id="IPR013085">
    <property type="entry name" value="U1-CZ_Znf_C2H2"/>
</dbReference>
<evidence type="ECO:0000313" key="15">
    <source>
        <dbReference type="Proteomes" id="UP000243081"/>
    </source>
</evidence>
<evidence type="ECO:0000256" key="3">
    <source>
        <dbReference type="ARBA" id="ARBA00022525"/>
    </source>
</evidence>
<dbReference type="EMBL" id="LUKN01002370">
    <property type="protein sequence ID" value="OAQ99185.1"/>
    <property type="molecule type" value="Genomic_DNA"/>
</dbReference>
<dbReference type="GO" id="GO:0008270">
    <property type="term" value="F:zinc ion binding"/>
    <property type="evidence" value="ECO:0007669"/>
    <property type="project" value="UniProtKB-KW"/>
</dbReference>
<dbReference type="OrthoDB" id="5415592at2759"/>
<dbReference type="Proteomes" id="UP000243081">
    <property type="component" value="Unassembled WGS sequence"/>
</dbReference>
<gene>
    <name evidence="14" type="ORF">LLEC1_07295</name>
</gene>
<keyword evidence="4" id="KW-0479">Metal-binding</keyword>
<dbReference type="InterPro" id="IPR054508">
    <property type="entry name" value="PIR1-like_C"/>
</dbReference>
<feature type="domain" description="U1-C C2H2-type zinc finger" evidence="12">
    <location>
        <begin position="386"/>
        <end position="419"/>
    </location>
</feature>
<comment type="similarity">
    <text evidence="9">Belongs to the PIR protein family.</text>
</comment>
<dbReference type="GO" id="GO:0031505">
    <property type="term" value="P:fungal-type cell wall organization"/>
    <property type="evidence" value="ECO:0007669"/>
    <property type="project" value="UniProtKB-ARBA"/>
</dbReference>
<dbReference type="GO" id="GO:0005199">
    <property type="term" value="F:structural constituent of cell wall"/>
    <property type="evidence" value="ECO:0007669"/>
    <property type="project" value="InterPro"/>
</dbReference>
<evidence type="ECO:0000256" key="10">
    <source>
        <dbReference type="SAM" id="MobiDB-lite"/>
    </source>
</evidence>
<dbReference type="SUPFAM" id="SSF57667">
    <property type="entry name" value="beta-beta-alpha zinc fingers"/>
    <property type="match status" value="1"/>
</dbReference>
<dbReference type="Gene3D" id="3.30.160.60">
    <property type="entry name" value="Classic Zinc Finger"/>
    <property type="match status" value="1"/>
</dbReference>
<reference evidence="14 15" key="1">
    <citation type="submission" date="2016-03" db="EMBL/GenBank/DDBJ databases">
        <title>Fine-scale spatial genetic structure of a fungal parasite of coffee scale insects.</title>
        <authorList>
            <person name="Jackson D."/>
            <person name="Zemenick K.A."/>
            <person name="Malloure B."/>
            <person name="Quandt C.A."/>
            <person name="James T.Y."/>
        </authorList>
    </citation>
    <scope>NUCLEOTIDE SEQUENCE [LARGE SCALE GENOMIC DNA]</scope>
    <source>
        <strain evidence="14 15">UM487</strain>
    </source>
</reference>
<evidence type="ECO:0000256" key="11">
    <source>
        <dbReference type="SAM" id="SignalP"/>
    </source>
</evidence>
<evidence type="ECO:0000313" key="14">
    <source>
        <dbReference type="EMBL" id="OAQ99185.1"/>
    </source>
</evidence>
<keyword evidence="3" id="KW-0964">Secreted</keyword>
<evidence type="ECO:0000256" key="8">
    <source>
        <dbReference type="ARBA" id="ARBA00022833"/>
    </source>
</evidence>
<name>A0A179I942_CORDF</name>
<feature type="region of interest" description="Disordered" evidence="10">
    <location>
        <begin position="584"/>
        <end position="642"/>
    </location>
</feature>
<evidence type="ECO:0000256" key="6">
    <source>
        <dbReference type="ARBA" id="ARBA00022737"/>
    </source>
</evidence>
<comment type="caution">
    <text evidence="14">The sequence shown here is derived from an EMBL/GenBank/DDBJ whole genome shotgun (WGS) entry which is preliminary data.</text>
</comment>
<feature type="chain" id="PRO_5008104286" evidence="11">
    <location>
        <begin position="17"/>
        <end position="642"/>
    </location>
</feature>
<accession>A0A179I942</accession>
<dbReference type="InterPro" id="IPR051153">
    <property type="entry name" value="Yeast_CWMannoprotein_PIR"/>
</dbReference>
<keyword evidence="15" id="KW-1185">Reference proteome</keyword>
<dbReference type="InterPro" id="IPR036236">
    <property type="entry name" value="Znf_C2H2_sf"/>
</dbReference>
<feature type="compositionally biased region" description="Basic and acidic residues" evidence="10">
    <location>
        <begin position="506"/>
        <end position="520"/>
    </location>
</feature>
<keyword evidence="8" id="KW-0862">Zinc</keyword>
<feature type="region of interest" description="Disordered" evidence="10">
    <location>
        <begin position="407"/>
        <end position="481"/>
    </location>
</feature>
<dbReference type="Pfam" id="PF00399">
    <property type="entry name" value="PIR"/>
    <property type="match status" value="6"/>
</dbReference>
<protein>
    <submittedName>
        <fullName evidence="14">Uncharacterized protein</fullName>
    </submittedName>
</protein>
<evidence type="ECO:0000256" key="5">
    <source>
        <dbReference type="ARBA" id="ARBA00022729"/>
    </source>
</evidence>
<dbReference type="InterPro" id="IPR000420">
    <property type="entry name" value="Yeast_PIR_rpt"/>
</dbReference>
<dbReference type="Pfam" id="PF06220">
    <property type="entry name" value="zf-U1"/>
    <property type="match status" value="1"/>
</dbReference>
<sequence length="642" mass="67366">MKWTAAALGLAATVAAIPQGAPSGLKPDGAAPQGCSGTYNGKFEVSIFKLGNSKRSIEKRSCTGDKSLVLDLKDGVLTDAKGRIGSIVSNYQLQFDGPPAQAGAIYTAGFSTCSNGSLAIGPSTVFYQCRSGDFYNLYDRSWAEQCEAVEIVAMPCSGEKDNGGSPMQSPVATSMAVTTIVAALPDGQPQVKTTTVPVPMCQIGDGQVQAHSTPCDQAPGAPVSQISDGQIQAPTNLPPVSQISDGQVQAPTGAPVSQITDGQVQAPSATGGAPVSQISDGQVQGPSATGAPVTQIGDGQVQAPSATGGPKVTQIGDGQVQAPTASTVPVAAAGKAVPGLAIAGLAAALFLQTSNFFLAPPIRNIPTRNSLLCSGLIMSEYWKSTPRYWCKYCAVYVRDTKIERANHESTGRHQGAVKRSLRDLHRSHDRDERDKERAKREIDRLNGVVPSGSSHTSGGVGSSLSSSSSHQPAFGSFRPEMAMPGEWTVTSTRVVETTTPSGDASAKVEARASGVRKREENEEEREQEAAMRGLFKKPKRWGRLDAKAMPEDQEAELDALLSGALVKKQPLATGDGVKEEVVKEELRTEDGADVKLEPAVKEEEPDTAGEGITETMAKSEDADPIDGAVVFKKRKPKGLRTR</sequence>
<dbReference type="AlphaFoldDB" id="A0A179I942"/>
<evidence type="ECO:0000256" key="1">
    <source>
        <dbReference type="ARBA" id="ARBA00004191"/>
    </source>
</evidence>
<dbReference type="PROSITE" id="PS50256">
    <property type="entry name" value="PIR_REPEAT_2"/>
    <property type="match status" value="6"/>
</dbReference>
<keyword evidence="5 11" id="KW-0732">Signal</keyword>
<feature type="compositionally biased region" description="Polar residues" evidence="10">
    <location>
        <begin position="276"/>
        <end position="287"/>
    </location>
</feature>
<feature type="compositionally biased region" description="Polar residues" evidence="10">
    <location>
        <begin position="224"/>
        <end position="268"/>
    </location>
</feature>
<feature type="signal peptide" evidence="11">
    <location>
        <begin position="1"/>
        <end position="16"/>
    </location>
</feature>
<dbReference type="GO" id="GO:0009277">
    <property type="term" value="C:fungal-type cell wall"/>
    <property type="evidence" value="ECO:0007669"/>
    <property type="project" value="TreeGrafter"/>
</dbReference>
<proteinExistence type="inferred from homology"/>
<feature type="compositionally biased region" description="Basic and acidic residues" evidence="10">
    <location>
        <begin position="420"/>
        <end position="444"/>
    </location>
</feature>
<keyword evidence="6" id="KW-0677">Repeat</keyword>
<feature type="compositionally biased region" description="Basic residues" evidence="10">
    <location>
        <begin position="631"/>
        <end position="642"/>
    </location>
</feature>
<dbReference type="PANTHER" id="PTHR47254:SF1">
    <property type="entry name" value="CELL WALL MANNOPROTEIN CIS3-RELATED"/>
    <property type="match status" value="1"/>
</dbReference>
<dbReference type="Pfam" id="PF22799">
    <property type="entry name" value="PIR1-like_C"/>
    <property type="match status" value="1"/>
</dbReference>
<feature type="region of interest" description="Disordered" evidence="10">
    <location>
        <begin position="207"/>
        <end position="310"/>
    </location>
</feature>
<dbReference type="PANTHER" id="PTHR47254">
    <property type="entry name" value="CELL WALL MANNOPROTEIN CIS3-RELATED"/>
    <property type="match status" value="1"/>
</dbReference>
<feature type="domain" description="Cell wall mannoprotein PIR1-like C-terminal" evidence="13">
    <location>
        <begin position="75"/>
        <end position="149"/>
    </location>
</feature>
<evidence type="ECO:0000256" key="7">
    <source>
        <dbReference type="ARBA" id="ARBA00022771"/>
    </source>
</evidence>
<evidence type="ECO:0000256" key="9">
    <source>
        <dbReference type="ARBA" id="ARBA00038219"/>
    </source>
</evidence>
<feature type="compositionally biased region" description="Low complexity" evidence="10">
    <location>
        <begin position="447"/>
        <end position="469"/>
    </location>
</feature>
<feature type="region of interest" description="Disordered" evidence="10">
    <location>
        <begin position="497"/>
        <end position="529"/>
    </location>
</feature>
<organism evidence="14 15">
    <name type="scientific">Cordyceps confragosa</name>
    <name type="common">Lecanicillium lecanii</name>
    <dbReference type="NCBI Taxonomy" id="2714763"/>
    <lineage>
        <taxon>Eukaryota</taxon>
        <taxon>Fungi</taxon>
        <taxon>Dikarya</taxon>
        <taxon>Ascomycota</taxon>
        <taxon>Pezizomycotina</taxon>
        <taxon>Sordariomycetes</taxon>
        <taxon>Hypocreomycetidae</taxon>
        <taxon>Hypocreales</taxon>
        <taxon>Cordycipitaceae</taxon>
        <taxon>Akanthomyces</taxon>
    </lineage>
</organism>
<comment type="subcellular location">
    <subcellularLocation>
        <location evidence="1">Secreted</location>
        <location evidence="1">Cell wall</location>
    </subcellularLocation>
</comment>
<evidence type="ECO:0000259" key="12">
    <source>
        <dbReference type="Pfam" id="PF06220"/>
    </source>
</evidence>
<keyword evidence="2" id="KW-0134">Cell wall</keyword>
<feature type="compositionally biased region" description="Basic and acidic residues" evidence="10">
    <location>
        <begin position="584"/>
        <end position="602"/>
    </location>
</feature>
<evidence type="ECO:0000259" key="13">
    <source>
        <dbReference type="Pfam" id="PF22799"/>
    </source>
</evidence>
<keyword evidence="7" id="KW-0863">Zinc-finger</keyword>
<evidence type="ECO:0000256" key="2">
    <source>
        <dbReference type="ARBA" id="ARBA00022512"/>
    </source>
</evidence>